<accession>A0A151Z967</accession>
<feature type="region of interest" description="Disordered" evidence="1">
    <location>
        <begin position="1"/>
        <end position="29"/>
    </location>
</feature>
<dbReference type="SUPFAM" id="SSF52402">
    <property type="entry name" value="Adenine nucleotide alpha hydrolases-like"/>
    <property type="match status" value="1"/>
</dbReference>
<evidence type="ECO:0000313" key="2">
    <source>
        <dbReference type="EMBL" id="KYQ90476.1"/>
    </source>
</evidence>
<dbReference type="InParanoid" id="A0A151Z967"/>
<organism evidence="2 3">
    <name type="scientific">Tieghemostelium lacteum</name>
    <name type="common">Slime mold</name>
    <name type="synonym">Dictyostelium lacteum</name>
    <dbReference type="NCBI Taxonomy" id="361077"/>
    <lineage>
        <taxon>Eukaryota</taxon>
        <taxon>Amoebozoa</taxon>
        <taxon>Evosea</taxon>
        <taxon>Eumycetozoa</taxon>
        <taxon>Dictyostelia</taxon>
        <taxon>Dictyosteliales</taxon>
        <taxon>Raperosteliaceae</taxon>
        <taxon>Tieghemostelium</taxon>
    </lineage>
</organism>
<proteinExistence type="predicted"/>
<evidence type="ECO:0000256" key="1">
    <source>
        <dbReference type="SAM" id="MobiDB-lite"/>
    </source>
</evidence>
<dbReference type="EMBL" id="LODT01000037">
    <property type="protein sequence ID" value="KYQ90476.1"/>
    <property type="molecule type" value="Genomic_DNA"/>
</dbReference>
<sequence length="179" mass="20276">MDSTTISNNNNNIKNIENQDKAESEGSSYEMEGSRVLIIIDSDDSTNRALNKAMETFDKQHDELYLLTATSSFDYLNDEKNNAKLSLFKYENYFDSLNIQYIPIQVEAFDIENKIIQEIQENEIDLVYIGASALNSNANPDNLVFSFFSSVKKFLVGTIVSGLEKASQYDGNWKLIVVP</sequence>
<keyword evidence="3" id="KW-1185">Reference proteome</keyword>
<dbReference type="Gene3D" id="3.40.50.620">
    <property type="entry name" value="HUPs"/>
    <property type="match status" value="1"/>
</dbReference>
<dbReference type="FunCoup" id="A0A151Z967">
    <property type="interactions" value="73"/>
</dbReference>
<reference evidence="2 3" key="1">
    <citation type="submission" date="2015-12" db="EMBL/GenBank/DDBJ databases">
        <title>Dictyostelia acquired genes for synthesis and detection of signals that induce cell-type specialization by lateral gene transfer from prokaryotes.</title>
        <authorList>
            <person name="Gloeckner G."/>
            <person name="Schaap P."/>
        </authorList>
    </citation>
    <scope>NUCLEOTIDE SEQUENCE [LARGE SCALE GENOMIC DNA]</scope>
    <source>
        <strain evidence="2 3">TK</strain>
    </source>
</reference>
<protein>
    <recommendedName>
        <fullName evidence="4">UspA domain-containing protein</fullName>
    </recommendedName>
</protein>
<gene>
    <name evidence="2" type="ORF">DLAC_09101</name>
</gene>
<dbReference type="OMA" id="HYFDSIG"/>
<dbReference type="CDD" id="cd00293">
    <property type="entry name" value="USP-like"/>
    <property type="match status" value="1"/>
</dbReference>
<evidence type="ECO:0000313" key="3">
    <source>
        <dbReference type="Proteomes" id="UP000076078"/>
    </source>
</evidence>
<feature type="compositionally biased region" description="Low complexity" evidence="1">
    <location>
        <begin position="1"/>
        <end position="16"/>
    </location>
</feature>
<dbReference type="OrthoDB" id="17955at2759"/>
<evidence type="ECO:0008006" key="4">
    <source>
        <dbReference type="Google" id="ProtNLM"/>
    </source>
</evidence>
<dbReference type="AlphaFoldDB" id="A0A151Z967"/>
<name>A0A151Z967_TIELA</name>
<dbReference type="InterPro" id="IPR014729">
    <property type="entry name" value="Rossmann-like_a/b/a_fold"/>
</dbReference>
<comment type="caution">
    <text evidence="2">The sequence shown here is derived from an EMBL/GenBank/DDBJ whole genome shotgun (WGS) entry which is preliminary data.</text>
</comment>
<dbReference type="Proteomes" id="UP000076078">
    <property type="component" value="Unassembled WGS sequence"/>
</dbReference>